<organism evidence="1">
    <name type="scientific">mine drainage metagenome</name>
    <dbReference type="NCBI Taxonomy" id="410659"/>
    <lineage>
        <taxon>unclassified sequences</taxon>
        <taxon>metagenomes</taxon>
        <taxon>ecological metagenomes</taxon>
    </lineage>
</organism>
<dbReference type="EMBL" id="MLJW01005054">
    <property type="protein sequence ID" value="OIQ68872.1"/>
    <property type="molecule type" value="Genomic_DNA"/>
</dbReference>
<gene>
    <name evidence="1" type="ORF">GALL_495290</name>
</gene>
<accession>A0A1J5PDM6</accession>
<evidence type="ECO:0000313" key="1">
    <source>
        <dbReference type="EMBL" id="OIQ68872.1"/>
    </source>
</evidence>
<proteinExistence type="predicted"/>
<comment type="caution">
    <text evidence="1">The sequence shown here is derived from an EMBL/GenBank/DDBJ whole genome shotgun (WGS) entry which is preliminary data.</text>
</comment>
<reference evidence="1" key="1">
    <citation type="submission" date="2016-10" db="EMBL/GenBank/DDBJ databases">
        <title>Sequence of Gallionella enrichment culture.</title>
        <authorList>
            <person name="Poehlein A."/>
            <person name="Muehling M."/>
            <person name="Daniel R."/>
        </authorList>
    </citation>
    <scope>NUCLEOTIDE SEQUENCE</scope>
</reference>
<protein>
    <submittedName>
        <fullName evidence="1">Uncharacterized protein</fullName>
    </submittedName>
</protein>
<dbReference type="AlphaFoldDB" id="A0A1J5PDM6"/>
<sequence length="44" mass="4635">MVEALSQPLLRITSAAFPVKAANFTSPSTPSAIWRAKVVLPVPA</sequence>
<name>A0A1J5PDM6_9ZZZZ</name>